<keyword evidence="3" id="KW-1185">Reference proteome</keyword>
<organism evidence="2 3">
    <name type="scientific">Mobiluncus porci</name>
    <dbReference type="NCBI Taxonomy" id="2652278"/>
    <lineage>
        <taxon>Bacteria</taxon>
        <taxon>Bacillati</taxon>
        <taxon>Actinomycetota</taxon>
        <taxon>Actinomycetes</taxon>
        <taxon>Actinomycetales</taxon>
        <taxon>Actinomycetaceae</taxon>
        <taxon>Mobiluncus</taxon>
    </lineage>
</organism>
<reference evidence="2 3" key="1">
    <citation type="submission" date="2019-08" db="EMBL/GenBank/DDBJ databases">
        <title>In-depth cultivation of the pig gut microbiome towards novel bacterial diversity and tailored functional studies.</title>
        <authorList>
            <person name="Wylensek D."/>
            <person name="Hitch T.C.A."/>
            <person name="Clavel T."/>
        </authorList>
    </citation>
    <scope>NUCLEOTIDE SEQUENCE [LARGE SCALE GENOMIC DNA]</scope>
    <source>
        <strain evidence="2 3">RF-GAM-744-WT-7</strain>
    </source>
</reference>
<dbReference type="Proteomes" id="UP000442535">
    <property type="component" value="Unassembled WGS sequence"/>
</dbReference>
<comment type="caution">
    <text evidence="2">The sequence shown here is derived from an EMBL/GenBank/DDBJ whole genome shotgun (WGS) entry which is preliminary data.</text>
</comment>
<dbReference type="RefSeq" id="WP_154546587.1">
    <property type="nucleotide sequence ID" value="NZ_JAQYQY010000002.1"/>
</dbReference>
<dbReference type="AlphaFoldDB" id="A0A7K0K5C7"/>
<protein>
    <submittedName>
        <fullName evidence="2">Uncharacterized protein</fullName>
    </submittedName>
</protein>
<proteinExistence type="predicted"/>
<gene>
    <name evidence="2" type="ORF">FYJ63_10725</name>
</gene>
<evidence type="ECO:0000313" key="3">
    <source>
        <dbReference type="Proteomes" id="UP000442535"/>
    </source>
</evidence>
<dbReference type="EMBL" id="VUMY01000030">
    <property type="protein sequence ID" value="MST50683.1"/>
    <property type="molecule type" value="Genomic_DNA"/>
</dbReference>
<name>A0A7K0K5C7_9ACTO</name>
<evidence type="ECO:0000256" key="1">
    <source>
        <dbReference type="SAM" id="MobiDB-lite"/>
    </source>
</evidence>
<feature type="region of interest" description="Disordered" evidence="1">
    <location>
        <begin position="17"/>
        <end position="37"/>
    </location>
</feature>
<sequence>MQIPVTALTSEGVHATNTVSRVSAPDTGSGATLEISSKANEPIEDKAEFTREGLLQNQLLRGLNIMYSWSRTPLTITPENMDKAISDWASHGNLSTDDVKIIAVAFAYAEDNGYDFSQAAAFESDYSFWAGVNKKLIGDEPASKSDAALASKFIGSAAFETSKLPKDFLLMSFDPLHPTATGADAKFVADFARYLSDAPEADFDGNASKANNLLRGYRERLDW</sequence>
<accession>A0A7K0K5C7</accession>
<evidence type="ECO:0000313" key="2">
    <source>
        <dbReference type="EMBL" id="MST50683.1"/>
    </source>
</evidence>